<accession>X0YBR3</accession>
<dbReference type="EMBL" id="BARS01051123">
    <property type="protein sequence ID" value="GAG53300.1"/>
    <property type="molecule type" value="Genomic_DNA"/>
</dbReference>
<reference evidence="1" key="1">
    <citation type="journal article" date="2014" name="Front. Microbiol.">
        <title>High frequency of phylogenetically diverse reductive dehalogenase-homologous genes in deep subseafloor sedimentary metagenomes.</title>
        <authorList>
            <person name="Kawai M."/>
            <person name="Futagami T."/>
            <person name="Toyoda A."/>
            <person name="Takaki Y."/>
            <person name="Nishi S."/>
            <person name="Hori S."/>
            <person name="Arai W."/>
            <person name="Tsubouchi T."/>
            <person name="Morono Y."/>
            <person name="Uchiyama I."/>
            <person name="Ito T."/>
            <person name="Fujiyama A."/>
            <person name="Inagaki F."/>
            <person name="Takami H."/>
        </authorList>
    </citation>
    <scope>NUCLEOTIDE SEQUENCE</scope>
    <source>
        <strain evidence="1">Expedition CK06-06</strain>
    </source>
</reference>
<dbReference type="AlphaFoldDB" id="X0YBR3"/>
<feature type="non-terminal residue" evidence="1">
    <location>
        <position position="34"/>
    </location>
</feature>
<comment type="caution">
    <text evidence="1">The sequence shown here is derived from an EMBL/GenBank/DDBJ whole genome shotgun (WGS) entry which is preliminary data.</text>
</comment>
<gene>
    <name evidence="1" type="ORF">S01H1_76198</name>
</gene>
<name>X0YBR3_9ZZZZ</name>
<protein>
    <submittedName>
        <fullName evidence="1">Uncharacterized protein</fullName>
    </submittedName>
</protein>
<organism evidence="1">
    <name type="scientific">marine sediment metagenome</name>
    <dbReference type="NCBI Taxonomy" id="412755"/>
    <lineage>
        <taxon>unclassified sequences</taxon>
        <taxon>metagenomes</taxon>
        <taxon>ecological metagenomes</taxon>
    </lineage>
</organism>
<evidence type="ECO:0000313" key="1">
    <source>
        <dbReference type="EMBL" id="GAG53300.1"/>
    </source>
</evidence>
<sequence length="34" mass="3555">MGTCRYCGASSPLIAQTIGICLSCLRAGYEGMID</sequence>
<proteinExistence type="predicted"/>